<evidence type="ECO:0000313" key="2">
    <source>
        <dbReference type="Proteomes" id="UP001458880"/>
    </source>
</evidence>
<accession>A0AAW1LSP8</accession>
<dbReference type="AlphaFoldDB" id="A0AAW1LSP8"/>
<keyword evidence="2" id="KW-1185">Reference proteome</keyword>
<dbReference type="Proteomes" id="UP001458880">
    <property type="component" value="Unassembled WGS sequence"/>
</dbReference>
<evidence type="ECO:0000313" key="1">
    <source>
        <dbReference type="EMBL" id="KAK9737038.1"/>
    </source>
</evidence>
<reference evidence="1 2" key="1">
    <citation type="journal article" date="2024" name="BMC Genomics">
        <title>De novo assembly and annotation of Popillia japonica's genome with initial clues to its potential as an invasive pest.</title>
        <authorList>
            <person name="Cucini C."/>
            <person name="Boschi S."/>
            <person name="Funari R."/>
            <person name="Cardaioli E."/>
            <person name="Iannotti N."/>
            <person name="Marturano G."/>
            <person name="Paoli F."/>
            <person name="Bruttini M."/>
            <person name="Carapelli A."/>
            <person name="Frati F."/>
            <person name="Nardi F."/>
        </authorList>
    </citation>
    <scope>NUCLEOTIDE SEQUENCE [LARGE SCALE GENOMIC DNA]</scope>
    <source>
        <strain evidence="1">DMR45628</strain>
    </source>
</reference>
<organism evidence="1 2">
    <name type="scientific">Popillia japonica</name>
    <name type="common">Japanese beetle</name>
    <dbReference type="NCBI Taxonomy" id="7064"/>
    <lineage>
        <taxon>Eukaryota</taxon>
        <taxon>Metazoa</taxon>
        <taxon>Ecdysozoa</taxon>
        <taxon>Arthropoda</taxon>
        <taxon>Hexapoda</taxon>
        <taxon>Insecta</taxon>
        <taxon>Pterygota</taxon>
        <taxon>Neoptera</taxon>
        <taxon>Endopterygota</taxon>
        <taxon>Coleoptera</taxon>
        <taxon>Polyphaga</taxon>
        <taxon>Scarabaeiformia</taxon>
        <taxon>Scarabaeidae</taxon>
        <taxon>Rutelinae</taxon>
        <taxon>Popillia</taxon>
    </lineage>
</organism>
<comment type="caution">
    <text evidence="1">The sequence shown here is derived from an EMBL/GenBank/DDBJ whole genome shotgun (WGS) entry which is preliminary data.</text>
</comment>
<gene>
    <name evidence="1" type="ORF">QE152_g11022</name>
</gene>
<proteinExistence type="predicted"/>
<sequence length="108" mass="12062">MSFFHVESRRFDNLLRPIPLSTRPCPVFDPVERQQARHSSSIYLVCVVRTYIVSFFPYSHGARPTTLGDLTGLTMSSMFSRIMGYRSLRAAGTGTGGIMGSIERSGLR</sequence>
<name>A0AAW1LSP8_POPJA</name>
<dbReference type="EMBL" id="JASPKY010000105">
    <property type="protein sequence ID" value="KAK9737038.1"/>
    <property type="molecule type" value="Genomic_DNA"/>
</dbReference>
<protein>
    <submittedName>
        <fullName evidence="1">Uncharacterized protein</fullName>
    </submittedName>
</protein>